<dbReference type="EMBL" id="CAMXCT020003780">
    <property type="protein sequence ID" value="CAL1159618.1"/>
    <property type="molecule type" value="Genomic_DNA"/>
</dbReference>
<dbReference type="SUPFAM" id="SSF53098">
    <property type="entry name" value="Ribonuclease H-like"/>
    <property type="match status" value="1"/>
</dbReference>
<dbReference type="InterPro" id="IPR002156">
    <property type="entry name" value="RNaseH_domain"/>
</dbReference>
<feature type="compositionally biased region" description="Polar residues" evidence="3">
    <location>
        <begin position="648"/>
        <end position="657"/>
    </location>
</feature>
<evidence type="ECO:0000256" key="2">
    <source>
        <dbReference type="ARBA" id="ARBA00022679"/>
    </source>
</evidence>
<evidence type="ECO:0000313" key="5">
    <source>
        <dbReference type="EMBL" id="CAI4006243.1"/>
    </source>
</evidence>
<name>A0A9P1DCS6_9DINO</name>
<dbReference type="Proteomes" id="UP001152797">
    <property type="component" value="Unassembled WGS sequence"/>
</dbReference>
<evidence type="ECO:0000256" key="1">
    <source>
        <dbReference type="ARBA" id="ARBA00022603"/>
    </source>
</evidence>
<gene>
    <name evidence="5" type="ORF">C1SCF055_LOCUS31900</name>
</gene>
<dbReference type="PROSITE" id="PS50879">
    <property type="entry name" value="RNASE_H_1"/>
    <property type="match status" value="1"/>
</dbReference>
<keyword evidence="1" id="KW-0489">Methyltransferase</keyword>
<dbReference type="GO" id="GO:0004523">
    <property type="term" value="F:RNA-DNA hybrid ribonuclease activity"/>
    <property type="evidence" value="ECO:0007669"/>
    <property type="project" value="InterPro"/>
</dbReference>
<dbReference type="Gene3D" id="3.40.50.150">
    <property type="entry name" value="Vaccinia Virus protein VP39"/>
    <property type="match status" value="1"/>
</dbReference>
<feature type="compositionally biased region" description="Low complexity" evidence="3">
    <location>
        <begin position="1494"/>
        <end position="1509"/>
    </location>
</feature>
<organism evidence="5">
    <name type="scientific">Cladocopium goreaui</name>
    <dbReference type="NCBI Taxonomy" id="2562237"/>
    <lineage>
        <taxon>Eukaryota</taxon>
        <taxon>Sar</taxon>
        <taxon>Alveolata</taxon>
        <taxon>Dinophyceae</taxon>
        <taxon>Suessiales</taxon>
        <taxon>Symbiodiniaceae</taxon>
        <taxon>Cladocopium</taxon>
    </lineage>
</organism>
<accession>A0A9P1DCS6</accession>
<keyword evidence="2" id="KW-0808">Transferase</keyword>
<evidence type="ECO:0000313" key="7">
    <source>
        <dbReference type="Proteomes" id="UP001152797"/>
    </source>
</evidence>
<dbReference type="InterPro" id="IPR001525">
    <property type="entry name" value="C5_MeTfrase"/>
</dbReference>
<dbReference type="GO" id="GO:0032259">
    <property type="term" value="P:methylation"/>
    <property type="evidence" value="ECO:0007669"/>
    <property type="project" value="UniProtKB-KW"/>
</dbReference>
<protein>
    <recommendedName>
        <fullName evidence="4">RNase H type-1 domain-containing protein</fullName>
    </recommendedName>
</protein>
<dbReference type="Pfam" id="PF00075">
    <property type="entry name" value="RNase_H"/>
    <property type="match status" value="1"/>
</dbReference>
<dbReference type="GO" id="GO:0003676">
    <property type="term" value="F:nucleic acid binding"/>
    <property type="evidence" value="ECO:0007669"/>
    <property type="project" value="InterPro"/>
</dbReference>
<keyword evidence="7" id="KW-1185">Reference proteome</keyword>
<dbReference type="GO" id="GO:0008168">
    <property type="term" value="F:methyltransferase activity"/>
    <property type="evidence" value="ECO:0007669"/>
    <property type="project" value="UniProtKB-KW"/>
</dbReference>
<feature type="region of interest" description="Disordered" evidence="3">
    <location>
        <begin position="1472"/>
        <end position="1509"/>
    </location>
</feature>
<proteinExistence type="predicted"/>
<dbReference type="SUPFAM" id="SSF53335">
    <property type="entry name" value="S-adenosyl-L-methionine-dependent methyltransferases"/>
    <property type="match status" value="1"/>
</dbReference>
<reference evidence="6 7" key="2">
    <citation type="submission" date="2024-05" db="EMBL/GenBank/DDBJ databases">
        <authorList>
            <person name="Chen Y."/>
            <person name="Shah S."/>
            <person name="Dougan E. K."/>
            <person name="Thang M."/>
            <person name="Chan C."/>
        </authorList>
    </citation>
    <scope>NUCLEOTIDE SEQUENCE [LARGE SCALE GENOMIC DNA]</scope>
</reference>
<dbReference type="InterPro" id="IPR012337">
    <property type="entry name" value="RNaseH-like_sf"/>
</dbReference>
<dbReference type="Pfam" id="PF00145">
    <property type="entry name" value="DNA_methylase"/>
    <property type="match status" value="1"/>
</dbReference>
<feature type="domain" description="RNase H type-1" evidence="4">
    <location>
        <begin position="2139"/>
        <end position="2297"/>
    </location>
</feature>
<comment type="caution">
    <text evidence="5">The sequence shown here is derived from an EMBL/GenBank/DDBJ whole genome shotgun (WGS) entry which is preliminary data.</text>
</comment>
<reference evidence="5" key="1">
    <citation type="submission" date="2022-10" db="EMBL/GenBank/DDBJ databases">
        <authorList>
            <person name="Chen Y."/>
            <person name="Dougan E. K."/>
            <person name="Chan C."/>
            <person name="Rhodes N."/>
            <person name="Thang M."/>
        </authorList>
    </citation>
    <scope>NUCLEOTIDE SEQUENCE</scope>
</reference>
<dbReference type="EMBL" id="CAMXCT030003780">
    <property type="protein sequence ID" value="CAL4793555.1"/>
    <property type="molecule type" value="Genomic_DNA"/>
</dbReference>
<feature type="region of interest" description="Disordered" evidence="3">
    <location>
        <begin position="591"/>
        <end position="678"/>
    </location>
</feature>
<dbReference type="EMBL" id="CAMXCT010003780">
    <property type="protein sequence ID" value="CAI4006243.1"/>
    <property type="molecule type" value="Genomic_DNA"/>
</dbReference>
<evidence type="ECO:0000256" key="3">
    <source>
        <dbReference type="SAM" id="MobiDB-lite"/>
    </source>
</evidence>
<dbReference type="InterPro" id="IPR036397">
    <property type="entry name" value="RNaseH_sf"/>
</dbReference>
<evidence type="ECO:0000313" key="6">
    <source>
        <dbReference type="EMBL" id="CAL4793555.1"/>
    </source>
</evidence>
<dbReference type="Gene3D" id="3.30.420.10">
    <property type="entry name" value="Ribonuclease H-like superfamily/Ribonuclease H"/>
    <property type="match status" value="1"/>
</dbReference>
<feature type="region of interest" description="Disordered" evidence="3">
    <location>
        <begin position="418"/>
        <end position="444"/>
    </location>
</feature>
<evidence type="ECO:0000259" key="4">
    <source>
        <dbReference type="PROSITE" id="PS50879"/>
    </source>
</evidence>
<sequence length="2521" mass="280222">MDIHMLEPELKHDEIVSILAEVVVFDDHQTKHCLKTALKGLFLRFHGSLPADSTVVLIVGAKTLINQGQPTLHAVDDTRVFHRPYVGLSDIRRVVEVCSGAGFLGIGLEHSGFEVTLRCDHNNRMLQLASQLHPAEVVLGDVCTDSLLTPICSSQPRAGTLAGGVACQPYSRLGDQRHGLDNRSMTLPGVLRIGFMCRFGAIVLECVAEAHPCPWFQMIIRQFAQLTGYGIAQGVCHLNLLWPAKRSRWWCILTHPAIGPVQWIPMPITTAKPIVADLLDRFKDCTDEELQQLALDLYETGRFAAHGFENNELQWRNQMQTSLHSCGSQLSGCPCGCRKFAFHDDRLTKKGLHGILIRLAGSQTCGMNAYPCFRHIHPAELALLNGMLPDMPWGKDLKMSLCALGQLASPIQSTWAMQDHADDKADQPESANKLCSPDVSGMSSSAESMTSVKRHASTMYQEASTANMPAQINGGVYGFQNTQVKKSRKTEVEVPGVLQFMPCQSTMSEHPVGTHRSPGNELAPTLSPCAKPLPRLGCGGPSQMKDDHSTKTPQVGMGLDVTSTPAINPHQLEPDAKIDHGPSVMTEALQDTRQDKPLPRLGCGGPVKSIAITPSNHGGTFDDHINQANREFPSLPGQPPKDDDQSEDSTFAKSLKTSGMHPFRADPSPIPPGNGVPAVATADGKPLSDISQMQNTSGFPMHEVQPKPFDANLMPPDEINLEDANHGSKDHRADAMITEDMPLPDSTMEVFVLHAEAKFPITYKVATDATPGKLTVAEARLQTMPLPIAPRSLVATHLKLDQPLHAEQYVMLHENLPASAKCPFLCTKYSNMQTTLNLGLPCSRFEALWRQQGWVAKDEMTYYLEATEYDDQGYPFPPAIFFNETDAKETAKDWLEIGINVHATDKPWCSAAAVAAHWIPLIISHQGNVIQLMTTPEGTCLIGPASQIAHAMGKTIEVTQRILPGAFPSDCGFQAIAWLIANLNNFAVEAMSASRAAQWRHLFVRELCKRGTGHEIIHHLDMAGHKLDAQELRQLTELLAQHGVWPERAADRAHALANVIPASSIRNVIASPRPWQDLKAAANGIKPQFKLIMPDELNAQIAQRANHRKYGKKQQQKRFESSKERVTVSAAELVVPHGVFKQQDSTILGPLQVGDIGPNAKGVLLVDQADCQATLRLPTPVTQSGYMYQLGSQAVMRHEPSVKLAIEEQATEAMRCLIFKDQAGQLWDQIQQHPVKHIFATEPLLAAVDNVSPVIDVWDRQWVSKKFKKVRPASADIFVFAFRMLADKSETLLAKSGQHGIYWEPRTPCGRYPSDHFHVTWLPNMTFQDAKYAQQTSPQATTLARHGDRFGLRSDVMNAQEIHDKHKPNTPLLMGQSKMLYAVGPLPYSTTKAALHKLLKAWQWEAKPLQPKGRAQDGSGVTWHIQATEDPGHWVYSLQHGDVLISKIQDTKQAAVQMPYSIVASKKTIEHLQGPDPWANYDPWRKDGPPNAGQATKPSSSTPPSQPVTQAQLAAWEASMEKKMQAFVKHPDGDADMDSSTMDARITNLENRFNQVQQAQAGMDTKVSQLQVQIDHQSKLLGDRIDEKLTDQMVKWTQEQIAPIKPNRRGDVQNVLTTSSLQYGRWTRQLRRLQHYTRCASSESSATIIEHRACLWSKILQAIGFDGNFRTWWAKLPKLFIDSPVFLPSHPPGFDIANAVFLEFSKQYKALEASLTRAKINHAAQKRAKDPLQIYRDLQRERAEPVQTIVTTDTIQIQECQNVGDGMTQLNLASPIPQNLHSIAINGIQTAVSIPDPHHVVVPVDASQALEPGINIQKVEAEVTAVLHAFEEEWSPRWFKPEHEDAQQWETIVDFMKHAMPPRTTEFPPITAKQFTKAVAAKGKFAAIGPDGVSKQDILHMPPSAMSDLIALIECIEAGSPWPTQTVTGLVAALAKTPSAQTVGVVDIVKCFNALPRHPLAEIAKHLGLPVTVMLWSFVDNIEATATSAHEAVAALEALGEFCDLMDLSIDPCKTYAWRVPLADPELYSVLSTIMAFRNHGDPDLAQFTLQHLTDGVTDTDACRFCSKKDSLFHRTWECSFFQDMRDALPDLPDPSQIPSSTACHGWLQQSPDLAQLRHLYMRLPDTTTEFTDWRVNEHLQYHDLFLDGSCVHPSEIDTRIASWAIVVWDGQDFKRVACGLVPGWRQTSLRAELTAALAALKYAASRQCLCRLWFDNENVQNTLQQWIQGFSTAWEKKQDSDLWHQLHAQFRHSQSYLSAAYKVQAHAKVMDQSHPLDAWAVQGNITADLFAAEARQRLTQEFWTVWEKVRTHQAQTLKSGKALHSLFVQIGLRAQAATITTPVPVPQTLAQDTTADVDTGIMALAGKEVTDFPKHLQVDETFHILQWVRTLTAESRGTTWVSYHQLLVDYQKQTHRLGPFTNGRKWTARGVDVLYNYPQQVQMFGRFLQNLAKGIDKPLQTDQRRPSSTVLAFWSGCLRVAIAEERLTEVDRHYRGVVQSLPVRQITRDMANVPPGFFAD</sequence>
<dbReference type="InterPro" id="IPR029063">
    <property type="entry name" value="SAM-dependent_MTases_sf"/>
</dbReference>